<keyword evidence="3" id="KW-1185">Reference proteome</keyword>
<gene>
    <name evidence="2" type="ORF">E2C01_025503</name>
</gene>
<dbReference type="EMBL" id="VSRR010002583">
    <property type="protein sequence ID" value="MPC32197.1"/>
    <property type="molecule type" value="Genomic_DNA"/>
</dbReference>
<feature type="region of interest" description="Disordered" evidence="1">
    <location>
        <begin position="105"/>
        <end position="124"/>
    </location>
</feature>
<sequence>MQLEATNCQLEITTCFTLVLGHSNEQHPRSTAKATRRECNLRGRRLADLVQMQGKNVLRHIKLLSSSIRTMGTTVGSLSCVYPNMALQEARPSEDLPAEVAAWTTSTSNTSTTTTTAGLADTGL</sequence>
<dbReference type="Proteomes" id="UP000324222">
    <property type="component" value="Unassembled WGS sequence"/>
</dbReference>
<dbReference type="AlphaFoldDB" id="A0A5B7EFS1"/>
<evidence type="ECO:0000313" key="3">
    <source>
        <dbReference type="Proteomes" id="UP000324222"/>
    </source>
</evidence>
<evidence type="ECO:0000313" key="2">
    <source>
        <dbReference type="EMBL" id="MPC32197.1"/>
    </source>
</evidence>
<feature type="compositionally biased region" description="Low complexity" evidence="1">
    <location>
        <begin position="105"/>
        <end position="116"/>
    </location>
</feature>
<comment type="caution">
    <text evidence="2">The sequence shown here is derived from an EMBL/GenBank/DDBJ whole genome shotgun (WGS) entry which is preliminary data.</text>
</comment>
<name>A0A5B7EFS1_PORTR</name>
<reference evidence="2 3" key="1">
    <citation type="submission" date="2019-05" db="EMBL/GenBank/DDBJ databases">
        <title>Another draft genome of Portunus trituberculatus and its Hox gene families provides insights of decapod evolution.</title>
        <authorList>
            <person name="Jeong J.-H."/>
            <person name="Song I."/>
            <person name="Kim S."/>
            <person name="Choi T."/>
            <person name="Kim D."/>
            <person name="Ryu S."/>
            <person name="Kim W."/>
        </authorList>
    </citation>
    <scope>NUCLEOTIDE SEQUENCE [LARGE SCALE GENOMIC DNA]</scope>
    <source>
        <tissue evidence="2">Muscle</tissue>
    </source>
</reference>
<proteinExistence type="predicted"/>
<protein>
    <submittedName>
        <fullName evidence="2">Uncharacterized protein</fullName>
    </submittedName>
</protein>
<organism evidence="2 3">
    <name type="scientific">Portunus trituberculatus</name>
    <name type="common">Swimming crab</name>
    <name type="synonym">Neptunus trituberculatus</name>
    <dbReference type="NCBI Taxonomy" id="210409"/>
    <lineage>
        <taxon>Eukaryota</taxon>
        <taxon>Metazoa</taxon>
        <taxon>Ecdysozoa</taxon>
        <taxon>Arthropoda</taxon>
        <taxon>Crustacea</taxon>
        <taxon>Multicrustacea</taxon>
        <taxon>Malacostraca</taxon>
        <taxon>Eumalacostraca</taxon>
        <taxon>Eucarida</taxon>
        <taxon>Decapoda</taxon>
        <taxon>Pleocyemata</taxon>
        <taxon>Brachyura</taxon>
        <taxon>Eubrachyura</taxon>
        <taxon>Portunoidea</taxon>
        <taxon>Portunidae</taxon>
        <taxon>Portuninae</taxon>
        <taxon>Portunus</taxon>
    </lineage>
</organism>
<evidence type="ECO:0000256" key="1">
    <source>
        <dbReference type="SAM" id="MobiDB-lite"/>
    </source>
</evidence>
<accession>A0A5B7EFS1</accession>